<dbReference type="OrthoDB" id="50488at2157"/>
<dbReference type="SUPFAM" id="SSF53807">
    <property type="entry name" value="Helical backbone' metal receptor"/>
    <property type="match status" value="1"/>
</dbReference>
<dbReference type="PANTHER" id="PTHR42953">
    <property type="entry name" value="HIGH-AFFINITY ZINC UPTAKE SYSTEM PROTEIN ZNUA-RELATED"/>
    <property type="match status" value="1"/>
</dbReference>
<keyword evidence="5" id="KW-1185">Reference proteome</keyword>
<dbReference type="GO" id="GO:0030001">
    <property type="term" value="P:metal ion transport"/>
    <property type="evidence" value="ECO:0007669"/>
    <property type="project" value="InterPro"/>
</dbReference>
<evidence type="ECO:0000313" key="4">
    <source>
        <dbReference type="EMBL" id="TAJ45865.1"/>
    </source>
</evidence>
<keyword evidence="3" id="KW-0732">Signal</keyword>
<evidence type="ECO:0000256" key="1">
    <source>
        <dbReference type="ARBA" id="ARBA00011028"/>
    </source>
</evidence>
<gene>
    <name evidence="4" type="ORF">CUJ86_02020</name>
</gene>
<dbReference type="InterPro" id="IPR006127">
    <property type="entry name" value="ZnuA-like"/>
</dbReference>
<comment type="similarity">
    <text evidence="1">Belongs to the bacterial solute-binding protein 9 family.</text>
</comment>
<dbReference type="Proteomes" id="UP000292580">
    <property type="component" value="Unassembled WGS sequence"/>
</dbReference>
<name>A0A483CRU0_9EURY</name>
<evidence type="ECO:0000313" key="5">
    <source>
        <dbReference type="Proteomes" id="UP000292580"/>
    </source>
</evidence>
<dbReference type="InterPro" id="IPR050492">
    <property type="entry name" value="Bact_metal-bind_prot9"/>
</dbReference>
<dbReference type="PANTHER" id="PTHR42953:SF3">
    <property type="entry name" value="HIGH-AFFINITY ZINC UPTAKE SYSTEM PROTEIN ZNUA"/>
    <property type="match status" value="1"/>
</dbReference>
<dbReference type="EMBL" id="PGCL01000001">
    <property type="protein sequence ID" value="TAJ45865.1"/>
    <property type="molecule type" value="Genomic_DNA"/>
</dbReference>
<dbReference type="GO" id="GO:0046872">
    <property type="term" value="F:metal ion binding"/>
    <property type="evidence" value="ECO:0007669"/>
    <property type="project" value="InterPro"/>
</dbReference>
<organism evidence="4 5">
    <name type="scientific">Methanofollis fontis</name>
    <dbReference type="NCBI Taxonomy" id="2052832"/>
    <lineage>
        <taxon>Archaea</taxon>
        <taxon>Methanobacteriati</taxon>
        <taxon>Methanobacteriota</taxon>
        <taxon>Stenosarchaea group</taxon>
        <taxon>Methanomicrobia</taxon>
        <taxon>Methanomicrobiales</taxon>
        <taxon>Methanomicrobiaceae</taxon>
        <taxon>Methanofollis</taxon>
    </lineage>
</organism>
<evidence type="ECO:0000256" key="2">
    <source>
        <dbReference type="ARBA" id="ARBA00022448"/>
    </source>
</evidence>
<accession>A0A483CRU0</accession>
<comment type="caution">
    <text evidence="4">The sequence shown here is derived from an EMBL/GenBank/DDBJ whole genome shotgun (WGS) entry which is preliminary data.</text>
</comment>
<dbReference type="PROSITE" id="PS51257">
    <property type="entry name" value="PROKAR_LIPOPROTEIN"/>
    <property type="match status" value="1"/>
</dbReference>
<dbReference type="AlphaFoldDB" id="A0A483CRU0"/>
<sequence>MRSYGGVVMVFCLVAAALGSGCLGDASPGGQGEEGRMLVAVTIPPQAEFVERVGGERVSVLVLVPPGASPHTYEPTPAQITALSDARMYAAVGSGIEAERAWLDRISGVNPDMLMVNCSEGIALIDGDPHVWLSVRNAQEMAERICDGLIAIDPDGEAYYRANLEDYLTDLDDLDRRIAADLAGREGEAVMVYHPSWGYFMRDYGLTQVPIEADGKEPTPAAIERLIRQAEEEGITVVFASPESSTRSAEVIADAIGGRVVTVSPLARDYTANMETVADAFAEAAR</sequence>
<reference evidence="4 5" key="1">
    <citation type="submission" date="2017-11" db="EMBL/GenBank/DDBJ databases">
        <title>Isolation and Characterization of Methanofollis Species from Methane Seep Offshore SW Taiwan.</title>
        <authorList>
            <person name="Teng N.-H."/>
            <person name="Lai M.-C."/>
            <person name="Chen S.-C."/>
        </authorList>
    </citation>
    <scope>NUCLEOTIDE SEQUENCE [LARGE SCALE GENOMIC DNA]</scope>
    <source>
        <strain evidence="4 5">FWC-SCC2</strain>
    </source>
</reference>
<evidence type="ECO:0000256" key="3">
    <source>
        <dbReference type="ARBA" id="ARBA00022729"/>
    </source>
</evidence>
<dbReference type="Gene3D" id="3.40.50.1980">
    <property type="entry name" value="Nitrogenase molybdenum iron protein domain"/>
    <property type="match status" value="2"/>
</dbReference>
<dbReference type="Pfam" id="PF01297">
    <property type="entry name" value="ZnuA"/>
    <property type="match status" value="1"/>
</dbReference>
<keyword evidence="2" id="KW-0813">Transport</keyword>
<proteinExistence type="inferred from homology"/>
<protein>
    <submittedName>
        <fullName evidence="4">Zinc ABC transporter substrate-binding protein</fullName>
    </submittedName>
</protein>